<protein>
    <recommendedName>
        <fullName evidence="4">Transmembrane protein</fullName>
    </recommendedName>
</protein>
<feature type="chain" id="PRO_5003712050" description="Transmembrane protein" evidence="1">
    <location>
        <begin position="22"/>
        <end position="219"/>
    </location>
</feature>
<proteinExistence type="predicted"/>
<accession>I7LW52</accession>
<sequence>MKQIFPRLLLSSYFLLQLVKSCDEIIQCEHTDPECLVQLRLFQTCVSSRCDSQNIESQNIEELSKCYSETCISKYEPINLSIQKYTNCMVKRIKKNSLHFNLPTLQTIFDPIIYSKCKRGLADSCIFLSSECAWQLSEQFECEKRCLPFEHYKMVEFCLSSICKPDLLGLQALNKQYVECLSQETQVQTSSSPSQPIAKSDSEILILSLIFLILLTITY</sequence>
<name>I7LW52_TETTS</name>
<gene>
    <name evidence="2" type="ORF">TTHERM_00310300</name>
</gene>
<dbReference type="InParanoid" id="I7LW52"/>
<reference evidence="3" key="1">
    <citation type="journal article" date="2006" name="PLoS Biol.">
        <title>Macronuclear genome sequence of the ciliate Tetrahymena thermophila, a model eukaryote.</title>
        <authorList>
            <person name="Eisen J.A."/>
            <person name="Coyne R.S."/>
            <person name="Wu M."/>
            <person name="Wu D."/>
            <person name="Thiagarajan M."/>
            <person name="Wortman J.R."/>
            <person name="Badger J.H."/>
            <person name="Ren Q."/>
            <person name="Amedeo P."/>
            <person name="Jones K.M."/>
            <person name="Tallon L.J."/>
            <person name="Delcher A.L."/>
            <person name="Salzberg S.L."/>
            <person name="Silva J.C."/>
            <person name="Haas B.J."/>
            <person name="Majoros W.H."/>
            <person name="Farzad M."/>
            <person name="Carlton J.M."/>
            <person name="Smith R.K. Jr."/>
            <person name="Garg J."/>
            <person name="Pearlman R.E."/>
            <person name="Karrer K.M."/>
            <person name="Sun L."/>
            <person name="Manning G."/>
            <person name="Elde N.C."/>
            <person name="Turkewitz A.P."/>
            <person name="Asai D.J."/>
            <person name="Wilkes D.E."/>
            <person name="Wang Y."/>
            <person name="Cai H."/>
            <person name="Collins K."/>
            <person name="Stewart B.A."/>
            <person name="Lee S.R."/>
            <person name="Wilamowska K."/>
            <person name="Weinberg Z."/>
            <person name="Ruzzo W.L."/>
            <person name="Wloga D."/>
            <person name="Gaertig J."/>
            <person name="Frankel J."/>
            <person name="Tsao C.-C."/>
            <person name="Gorovsky M.A."/>
            <person name="Keeling P.J."/>
            <person name="Waller R.F."/>
            <person name="Patron N.J."/>
            <person name="Cherry J.M."/>
            <person name="Stover N.A."/>
            <person name="Krieger C.J."/>
            <person name="del Toro C."/>
            <person name="Ryder H.F."/>
            <person name="Williamson S.C."/>
            <person name="Barbeau R.A."/>
            <person name="Hamilton E.P."/>
            <person name="Orias E."/>
        </authorList>
    </citation>
    <scope>NUCLEOTIDE SEQUENCE [LARGE SCALE GENOMIC DNA]</scope>
    <source>
        <strain evidence="3">SB210</strain>
    </source>
</reference>
<evidence type="ECO:0000313" key="2">
    <source>
        <dbReference type="EMBL" id="EAS00860.1"/>
    </source>
</evidence>
<keyword evidence="3" id="KW-1185">Reference proteome</keyword>
<feature type="signal peptide" evidence="1">
    <location>
        <begin position="1"/>
        <end position="21"/>
    </location>
</feature>
<evidence type="ECO:0008006" key="4">
    <source>
        <dbReference type="Google" id="ProtNLM"/>
    </source>
</evidence>
<dbReference type="AlphaFoldDB" id="I7LW52"/>
<dbReference type="KEGG" id="tet:TTHERM_00310300"/>
<dbReference type="EMBL" id="GG662608">
    <property type="protein sequence ID" value="EAS00860.1"/>
    <property type="molecule type" value="Genomic_DNA"/>
</dbReference>
<dbReference type="RefSeq" id="XP_001021105.1">
    <property type="nucleotide sequence ID" value="XM_001021105.1"/>
</dbReference>
<dbReference type="GeneID" id="7842768"/>
<organism evidence="2 3">
    <name type="scientific">Tetrahymena thermophila (strain SB210)</name>
    <dbReference type="NCBI Taxonomy" id="312017"/>
    <lineage>
        <taxon>Eukaryota</taxon>
        <taxon>Sar</taxon>
        <taxon>Alveolata</taxon>
        <taxon>Ciliophora</taxon>
        <taxon>Intramacronucleata</taxon>
        <taxon>Oligohymenophorea</taxon>
        <taxon>Hymenostomatida</taxon>
        <taxon>Tetrahymenina</taxon>
        <taxon>Tetrahymenidae</taxon>
        <taxon>Tetrahymena</taxon>
    </lineage>
</organism>
<keyword evidence="1" id="KW-0732">Signal</keyword>
<dbReference type="HOGENOM" id="CLU_1263811_0_0_1"/>
<evidence type="ECO:0000313" key="3">
    <source>
        <dbReference type="Proteomes" id="UP000009168"/>
    </source>
</evidence>
<dbReference type="Proteomes" id="UP000009168">
    <property type="component" value="Unassembled WGS sequence"/>
</dbReference>
<evidence type="ECO:0000256" key="1">
    <source>
        <dbReference type="SAM" id="SignalP"/>
    </source>
</evidence>